<evidence type="ECO:0000313" key="1">
    <source>
        <dbReference type="EMBL" id="NMP22197.1"/>
    </source>
</evidence>
<dbReference type="EMBL" id="JABBVZ010000018">
    <property type="protein sequence ID" value="NMP22197.1"/>
    <property type="molecule type" value="Genomic_DNA"/>
</dbReference>
<organism evidence="1 2">
    <name type="scientific">Sulfobacillus harzensis</name>
    <dbReference type="NCBI Taxonomy" id="2729629"/>
    <lineage>
        <taxon>Bacteria</taxon>
        <taxon>Bacillati</taxon>
        <taxon>Bacillota</taxon>
        <taxon>Clostridia</taxon>
        <taxon>Eubacteriales</taxon>
        <taxon>Clostridiales Family XVII. Incertae Sedis</taxon>
        <taxon>Sulfobacillus</taxon>
    </lineage>
</organism>
<evidence type="ECO:0000313" key="2">
    <source>
        <dbReference type="Proteomes" id="UP000533476"/>
    </source>
</evidence>
<reference evidence="1 2" key="1">
    <citation type="submission" date="2020-04" db="EMBL/GenBank/DDBJ databases">
        <authorList>
            <person name="Zhang R."/>
            <person name="Schippers A."/>
        </authorList>
    </citation>
    <scope>NUCLEOTIDE SEQUENCE [LARGE SCALE GENOMIC DNA]</scope>
    <source>
        <strain evidence="1 2">DSM 109850</strain>
    </source>
</reference>
<comment type="caution">
    <text evidence="1">The sequence shown here is derived from an EMBL/GenBank/DDBJ whole genome shotgun (WGS) entry which is preliminary data.</text>
</comment>
<name>A0A7Y0L2Q3_9FIRM</name>
<accession>A0A7Y0L2Q3</accession>
<evidence type="ECO:0008006" key="3">
    <source>
        <dbReference type="Google" id="ProtNLM"/>
    </source>
</evidence>
<sequence>MNKSIRTVIMAIAARIDDEGRLILPDPIRSMLPKEAPVEVGVMADGSLRITLSAGHLSKLSAIVEEPDVSTEDMTLDDVMALVEVGSAQVFQEYYGK</sequence>
<proteinExistence type="predicted"/>
<dbReference type="Proteomes" id="UP000533476">
    <property type="component" value="Unassembled WGS sequence"/>
</dbReference>
<protein>
    <recommendedName>
        <fullName evidence="3">SpoVT-AbrB domain-containing protein</fullName>
    </recommendedName>
</protein>
<dbReference type="AlphaFoldDB" id="A0A7Y0L2Q3"/>
<dbReference type="RefSeq" id="WP_169098277.1">
    <property type="nucleotide sequence ID" value="NZ_JABBVZ010000018.1"/>
</dbReference>
<keyword evidence="2" id="KW-1185">Reference proteome</keyword>
<gene>
    <name evidence="1" type="ORF">HIJ39_07510</name>
</gene>